<evidence type="ECO:0000313" key="9">
    <source>
        <dbReference type="Proteomes" id="UP000075880"/>
    </source>
</evidence>
<dbReference type="PANTHER" id="PTHR46591">
    <property type="entry name" value="ZINC FINGER FYVE DOMAIN-CONTAINING PROTEIN 26"/>
    <property type="match status" value="1"/>
</dbReference>
<evidence type="ECO:0000259" key="7">
    <source>
        <dbReference type="PROSITE" id="PS50178"/>
    </source>
</evidence>
<evidence type="ECO:0000256" key="2">
    <source>
        <dbReference type="ARBA" id="ARBA00022723"/>
    </source>
</evidence>
<evidence type="ECO:0000256" key="4">
    <source>
        <dbReference type="ARBA" id="ARBA00022833"/>
    </source>
</evidence>
<dbReference type="InterPro" id="IPR011011">
    <property type="entry name" value="Znf_FYVE_PHD"/>
</dbReference>
<dbReference type="InterPro" id="IPR057946">
    <property type="entry name" value="TPR_ZFYVE26"/>
</dbReference>
<dbReference type="GO" id="GO:0008270">
    <property type="term" value="F:zinc ion binding"/>
    <property type="evidence" value="ECO:0007669"/>
    <property type="project" value="UniProtKB-KW"/>
</dbReference>
<feature type="region of interest" description="Disordered" evidence="6">
    <location>
        <begin position="652"/>
        <end position="671"/>
    </location>
</feature>
<evidence type="ECO:0000256" key="1">
    <source>
        <dbReference type="ARBA" id="ARBA00022553"/>
    </source>
</evidence>
<dbReference type="SMART" id="SM00064">
    <property type="entry name" value="FYVE"/>
    <property type="match status" value="1"/>
</dbReference>
<evidence type="ECO:0000256" key="6">
    <source>
        <dbReference type="SAM" id="MobiDB-lite"/>
    </source>
</evidence>
<feature type="compositionally biased region" description="Polar residues" evidence="6">
    <location>
        <begin position="543"/>
        <end position="562"/>
    </location>
</feature>
<feature type="region of interest" description="Disordered" evidence="6">
    <location>
        <begin position="2268"/>
        <end position="2288"/>
    </location>
</feature>
<dbReference type="Pfam" id="PF01363">
    <property type="entry name" value="FYVE"/>
    <property type="match status" value="1"/>
</dbReference>
<keyword evidence="4" id="KW-0862">Zinc</keyword>
<dbReference type="Gene3D" id="3.30.40.10">
    <property type="entry name" value="Zinc/RING finger domain, C3HC4 (zinc finger)"/>
    <property type="match status" value="1"/>
</dbReference>
<accession>A0AAG5D1R4</accession>
<feature type="region of interest" description="Disordered" evidence="6">
    <location>
        <begin position="1531"/>
        <end position="1558"/>
    </location>
</feature>
<keyword evidence="3 5" id="KW-0863">Zinc-finger</keyword>
<dbReference type="GO" id="GO:0005813">
    <property type="term" value="C:centrosome"/>
    <property type="evidence" value="ECO:0007669"/>
    <property type="project" value="TreeGrafter"/>
</dbReference>
<sequence length="2288" mass="254949">MENFNEYWELFVDNKDSIAKEIIAYYKTLDDREDGTELSEQCCAFFGKNILVNPYPTCQLLKLLAISKIPGRNNAIYEIATAAALKAFSDDQHGDDASKCYSILANCLISVKAVNSLKSRIIHALERKKVDLEWLMLAVFSRKSNKLLVNLLPDLSTPLKQQWVCDALDKKLHFLSSLLESKQTYVHHTNFIRFMQQVILANRDKGSFSSVVLSVRPLHNQPTERSYLTAYLLELQRCHLLQNVLHVDEALLPAHDFPQHSTVIGILARAKINLVDSDFAKLLGLMSTNQSLLEQIAVSLGNEATVEVSETMELIHIQVLLVLFKVMEATFGPEENGSIASSNLDAQLKCLLKETDVQTFVLVAESVVTMLFARSELLIPDGGVMIERKYFLCSLPLLEVVATSLKAIMITRKHSAAYLEANEELKRRFQTVLDHAIDICWRLSLFADGPLGQENAAQQNQLEPKPKRRPVQLIDLLSVPTAQSTENYWESSKTASADRCSLFRSVESINGTDIGQRHRLGMYGTLPRQKPARRHTRYPPPVTGSSNSGGSNKDLQRQTSLSMDARSESIPYAAERDQSGTRGGTSDKKAFTRLFASPETLAIVCLTNDKIHCAKQIIDNHNLHELPVGRIVQRIEQMQSLKSNLASLVQKHERKQESQVHYGGQGSDSSSDTLLDDIRLKTAVGFEISKVLSTVETFLKSLPIEEAGTKDDGSVLPPMDRFVGRYPFLGVHTGKNLHLSQIVDTVLSLPFKYELNLAIYNFLLKNAKSSAGVPSRVMSTSMSGVGTDAPQLLVGNFVTFFGTLIDTLQIAQRTGKGGVGSADTSLTVGHLLSHELCPLDAVENGVVLKRRARFCSMIERSDELVRTASIDRSLALLSGCGSQSLGRTKQFLVHLVDLLDALETAKGTGTDGRKVDELIRMDLPAILLQGLFEHKMSLPALDALAAKLGVPLVQTIGKKLLGSRVIDVTSMVDGLWEFIGRKSDLLLRLCQTQRDESSSAGDGKSHSPIVQYKHLRNETFSDDSLPRIHCYRAQMQTDKPVGPVKSQDLFPLDPVRTCCPLWQDGANSGSDDSPLWSPGCDSSSMEQKAAELLANVDRFAKASEWISVSEHLLTAQSDSGRGTLAASTRYQLQGKANQLSTYLQIGNIIRAQLPGPDASALPEDDGWRSVRSFPDNNKSVILQQLIEQGEYRVCAEWIKLHPIDAERELEMFMYAVHRVTAASPIPQERLERGSDTPAGLLFAIIETMPVEAVVKLYETMMLNIRSVPVVSYMLEFLQRHGARKPLYQKYAITLRIFEHLARDEYDGLWNLASRPLLIIEQCLMNSRLELLAGVMRSVRPLLVEELCRPCFEHREYIRDLHDAVGDARVAEQFASAITTSSRRNPVHDGLFIGHECVDCLFRVYAGKALEYKVFPEAPIQEEGPGVDETTGCRLSRVSSYDSLSEVARPFVMPKEIPPRERWVKDEDAQHCMCCRRTFSMLNRRHHCRRCGRVVCHSCSKRKERLRDFYEDVAVRVCDDCWQHLRDAQQAKEQPGEGYASAVGGRPASGQSADSTHGSQFEWQLTGNERYDNVIRDEYSYEYAPSTGQCLAICSLHTANEEIGAFLLYHCAKLEALLRPLHPGFPNPEVDYALVARMLLNLTLGVKVRGGGAEVEKMKEHAEIILSIVHDNCESLLLHTAPMGNHHGSLRKLRDELVKAEKWTLALELSLKCGFSLNGVMAAWGMTCLRAGCYDTAREKFSHCLPRVASDQECEAVLRMIEAASPGSKLSSVPVVKRPTRCPPLLNEILYALSCTARIEAPSQRVMARVRAARQQSSTNATIATAVGGPTHEPALNILSTLANLRHICQGEFGEADGALPQVDANSLMDSRLFEESMHYLLAYGSNHSVVLFLMRHRQTEVAALRYILSQRVDPDVFLQAVLLPYLQRGALETIVQRLTDLDETLLEWRDYIRYTCRYLETNDMLNSLYNLQLLLKDPIRASMTCVRFYIAGCRTFTELHASEHHLKTSITHLQNELELCNWQEVRLNSTGSVVETHRSLLMKLDPKELNNHINTILLQLEVTKFLAKCEAKGRQTVAVLSKIFRETTQLPTLFGSSQEKLQLAILTLVCGQNVEEAFGLSYRIIQDYSLDVQRVYALTAKYFINHTKIEDVGKLLDAIVDNNGVGTATEPVLASVCDEIVRVSVDVAIARHGAGVDTKVALEALIGRASSMAVRIDCYIVSGQLKTAYLLANRHHRIGDIRKILRQAELLGQTHVKRLCEVRLNHQEAGGGSGGSVAGEVTPSEMDK</sequence>
<keyword evidence="2" id="KW-0479">Metal-binding</keyword>
<dbReference type="PROSITE" id="PS50178">
    <property type="entry name" value="ZF_FYVE"/>
    <property type="match status" value="1"/>
</dbReference>
<dbReference type="InterPro" id="IPR017455">
    <property type="entry name" value="Znf_FYVE-rel"/>
</dbReference>
<proteinExistence type="predicted"/>
<keyword evidence="1" id="KW-0597">Phosphoprotein</keyword>
<dbReference type="GO" id="GO:0000281">
    <property type="term" value="P:mitotic cytokinesis"/>
    <property type="evidence" value="ECO:0007669"/>
    <property type="project" value="InterPro"/>
</dbReference>
<reference evidence="8" key="1">
    <citation type="submission" date="2024-04" db="UniProtKB">
        <authorList>
            <consortium name="EnsemblMetazoa"/>
        </authorList>
    </citation>
    <scope>IDENTIFICATION</scope>
    <source>
        <strain evidence="8">EBRO</strain>
    </source>
</reference>
<organism evidence="8 9">
    <name type="scientific">Anopheles atroparvus</name>
    <name type="common">European mosquito</name>
    <dbReference type="NCBI Taxonomy" id="41427"/>
    <lineage>
        <taxon>Eukaryota</taxon>
        <taxon>Metazoa</taxon>
        <taxon>Ecdysozoa</taxon>
        <taxon>Arthropoda</taxon>
        <taxon>Hexapoda</taxon>
        <taxon>Insecta</taxon>
        <taxon>Pterygota</taxon>
        <taxon>Neoptera</taxon>
        <taxon>Endopterygota</taxon>
        <taxon>Diptera</taxon>
        <taxon>Nematocera</taxon>
        <taxon>Culicoidea</taxon>
        <taxon>Culicidae</taxon>
        <taxon>Anophelinae</taxon>
        <taxon>Anopheles</taxon>
    </lineage>
</organism>
<feature type="compositionally biased region" description="Basic and acidic residues" evidence="6">
    <location>
        <begin position="574"/>
        <end position="587"/>
    </location>
</feature>
<dbReference type="InterPro" id="IPR013083">
    <property type="entry name" value="Znf_RING/FYVE/PHD"/>
</dbReference>
<dbReference type="GO" id="GO:0005765">
    <property type="term" value="C:lysosomal membrane"/>
    <property type="evidence" value="ECO:0007669"/>
    <property type="project" value="TreeGrafter"/>
</dbReference>
<evidence type="ECO:0000256" key="3">
    <source>
        <dbReference type="ARBA" id="ARBA00022771"/>
    </source>
</evidence>
<dbReference type="GO" id="GO:0032465">
    <property type="term" value="P:regulation of cytokinesis"/>
    <property type="evidence" value="ECO:0007669"/>
    <property type="project" value="TreeGrafter"/>
</dbReference>
<name>A0AAG5D1R4_ANOAO</name>
<dbReference type="GO" id="GO:0000724">
    <property type="term" value="P:double-strand break repair via homologous recombination"/>
    <property type="evidence" value="ECO:0007669"/>
    <property type="project" value="InterPro"/>
</dbReference>
<dbReference type="InterPro" id="IPR000306">
    <property type="entry name" value="Znf_FYVE"/>
</dbReference>
<protein>
    <recommendedName>
        <fullName evidence="7">FYVE-type domain-containing protein</fullName>
    </recommendedName>
</protein>
<evidence type="ECO:0000256" key="5">
    <source>
        <dbReference type="PROSITE-ProRule" id="PRU00091"/>
    </source>
</evidence>
<feature type="domain" description="FYVE-type" evidence="7">
    <location>
        <begin position="1465"/>
        <end position="1525"/>
    </location>
</feature>
<dbReference type="GO" id="GO:0032266">
    <property type="term" value="F:phosphatidylinositol-3-phosphate binding"/>
    <property type="evidence" value="ECO:0007669"/>
    <property type="project" value="InterPro"/>
</dbReference>
<feature type="compositionally biased region" description="Polar residues" evidence="6">
    <location>
        <begin position="1548"/>
        <end position="1558"/>
    </location>
</feature>
<dbReference type="PANTHER" id="PTHR46591:SF1">
    <property type="entry name" value="ZINC FINGER FYVE DOMAIN-CONTAINING PROTEIN 26"/>
    <property type="match status" value="1"/>
</dbReference>
<dbReference type="Pfam" id="PF25569">
    <property type="entry name" value="TPR_ZFYVE26"/>
    <property type="match status" value="1"/>
</dbReference>
<evidence type="ECO:0000313" key="8">
    <source>
        <dbReference type="EnsemblMetazoa" id="ENSAATROPP004618"/>
    </source>
</evidence>
<dbReference type="InterPro" id="IPR028730">
    <property type="entry name" value="ZFYVE26"/>
</dbReference>
<dbReference type="SUPFAM" id="SSF57903">
    <property type="entry name" value="FYVE/PHD zinc finger"/>
    <property type="match status" value="1"/>
</dbReference>
<feature type="region of interest" description="Disordered" evidence="6">
    <location>
        <begin position="518"/>
        <end position="587"/>
    </location>
</feature>
<keyword evidence="9" id="KW-1185">Reference proteome</keyword>
<dbReference type="EnsemblMetazoa" id="ENSAATROPT004882">
    <property type="protein sequence ID" value="ENSAATROPP004618"/>
    <property type="gene ID" value="ENSAATROPG003893"/>
</dbReference>
<dbReference type="Proteomes" id="UP000075880">
    <property type="component" value="Unassembled WGS sequence"/>
</dbReference>
<dbReference type="GO" id="GO:0030496">
    <property type="term" value="C:midbody"/>
    <property type="evidence" value="ECO:0007669"/>
    <property type="project" value="TreeGrafter"/>
</dbReference>